<dbReference type="Proteomes" id="UP001438953">
    <property type="component" value="Unassembled WGS sequence"/>
</dbReference>
<name>A0ABV1SJ59_9RHOB</name>
<protein>
    <submittedName>
        <fullName evidence="1">Sugar dehydrogenase complex small subunit</fullName>
    </submittedName>
</protein>
<dbReference type="InterPro" id="IPR006311">
    <property type="entry name" value="TAT_signal"/>
</dbReference>
<dbReference type="InterPro" id="IPR024651">
    <property type="entry name" value="FAD-SLDH_ssu"/>
</dbReference>
<dbReference type="EMBL" id="JAYWLC010000013">
    <property type="protein sequence ID" value="MER5172939.1"/>
    <property type="molecule type" value="Genomic_DNA"/>
</dbReference>
<dbReference type="Pfam" id="PF12318">
    <property type="entry name" value="FAD-SLDH"/>
    <property type="match status" value="1"/>
</dbReference>
<organism evidence="1 2">
    <name type="scientific">Thioclava kandeliae</name>
    <dbReference type="NCBI Taxonomy" id="3070818"/>
    <lineage>
        <taxon>Bacteria</taxon>
        <taxon>Pseudomonadati</taxon>
        <taxon>Pseudomonadota</taxon>
        <taxon>Alphaproteobacteria</taxon>
        <taxon>Rhodobacterales</taxon>
        <taxon>Paracoccaceae</taxon>
        <taxon>Thioclava</taxon>
    </lineage>
</organism>
<reference evidence="1 2" key="1">
    <citation type="submission" date="2024-01" db="EMBL/GenBank/DDBJ databases">
        <authorList>
            <person name="Deng Y."/>
            <person name="Su J."/>
        </authorList>
    </citation>
    <scope>NUCLEOTIDE SEQUENCE [LARGE SCALE GENOMIC DNA]</scope>
    <source>
        <strain evidence="1 2">CPCC 100088</strain>
    </source>
</reference>
<comment type="caution">
    <text evidence="1">The sequence shown here is derived from an EMBL/GenBank/DDBJ whole genome shotgun (WGS) entry which is preliminary data.</text>
</comment>
<dbReference type="RefSeq" id="WP_339115129.1">
    <property type="nucleotide sequence ID" value="NZ_JAYWLC010000013.1"/>
</dbReference>
<evidence type="ECO:0000313" key="2">
    <source>
        <dbReference type="Proteomes" id="UP001438953"/>
    </source>
</evidence>
<evidence type="ECO:0000313" key="1">
    <source>
        <dbReference type="EMBL" id="MER5172939.1"/>
    </source>
</evidence>
<proteinExistence type="predicted"/>
<accession>A0ABV1SJ59</accession>
<gene>
    <name evidence="1" type="ORF">VSX56_14265</name>
</gene>
<sequence length="173" mass="18362">MPPKLSLTRRGFLGSSAVGLFLTALPQQLLAQNTARLTRFMSLSQFVTGHGALDPRTGQGLLDGLSAAQEDFDTKARALETKISATNAPDVETLAQSLEGDPLHDTLLAIVAAWYSGVTTTGSDATVYAFDTALMYQPARDAVPIPTYALDGPNWWVVAPPALSDMPAFGEPL</sequence>
<dbReference type="PROSITE" id="PS51318">
    <property type="entry name" value="TAT"/>
    <property type="match status" value="1"/>
</dbReference>
<keyword evidence="2" id="KW-1185">Reference proteome</keyword>
<reference evidence="1 2" key="2">
    <citation type="submission" date="2024-06" db="EMBL/GenBank/DDBJ databases">
        <title>Thioclava kandeliae sp. nov. from a rhizosphere soil sample of Kandelia candel in a mangrove.</title>
        <authorList>
            <person name="Mu T."/>
        </authorList>
    </citation>
    <scope>NUCLEOTIDE SEQUENCE [LARGE SCALE GENOMIC DNA]</scope>
    <source>
        <strain evidence="1 2">CPCC 100088</strain>
    </source>
</reference>